<dbReference type="Pfam" id="PF05721">
    <property type="entry name" value="PhyH"/>
    <property type="match status" value="1"/>
</dbReference>
<comment type="cofactor">
    <cofactor evidence="1">
        <name>Fe cation</name>
        <dbReference type="ChEBI" id="CHEBI:24875"/>
    </cofactor>
</comment>
<dbReference type="AlphaFoldDB" id="A0A8B8GCR0"/>
<dbReference type="OrthoDB" id="445007at2759"/>
<evidence type="ECO:0000256" key="4">
    <source>
        <dbReference type="ARBA" id="ARBA00038356"/>
    </source>
</evidence>
<name>A0A8B8GCR0_9HEMI</name>
<dbReference type="SUPFAM" id="SSF51197">
    <property type="entry name" value="Clavaminate synthase-like"/>
    <property type="match status" value="1"/>
</dbReference>
<dbReference type="GO" id="GO:0051213">
    <property type="term" value="F:dioxygenase activity"/>
    <property type="evidence" value="ECO:0007669"/>
    <property type="project" value="UniProtKB-KW"/>
</dbReference>
<dbReference type="Gene3D" id="2.60.120.620">
    <property type="entry name" value="q2cbj1_9rhob like domain"/>
    <property type="match status" value="1"/>
</dbReference>
<dbReference type="GO" id="GO:0046872">
    <property type="term" value="F:metal ion binding"/>
    <property type="evidence" value="ECO:0007669"/>
    <property type="project" value="UniProtKB-KW"/>
</dbReference>
<dbReference type="PANTHER" id="PTHR20883">
    <property type="entry name" value="PHYTANOYL-COA DIOXYGENASE DOMAIN CONTAINING 1"/>
    <property type="match status" value="1"/>
</dbReference>
<proteinExistence type="inferred from homology"/>
<dbReference type="InterPro" id="IPR008775">
    <property type="entry name" value="Phytyl_CoA_dOase-like"/>
</dbReference>
<evidence type="ECO:0000256" key="2">
    <source>
        <dbReference type="ARBA" id="ARBA00022723"/>
    </source>
</evidence>
<dbReference type="Proteomes" id="UP000694846">
    <property type="component" value="Unplaced"/>
</dbReference>
<keyword evidence="3" id="KW-0408">Iron</keyword>
<evidence type="ECO:0000256" key="3">
    <source>
        <dbReference type="ARBA" id="ARBA00023004"/>
    </source>
</evidence>
<dbReference type="CTD" id="254295"/>
<dbReference type="RefSeq" id="XP_025420492.1">
    <property type="nucleotide sequence ID" value="XM_025564707.1"/>
</dbReference>
<evidence type="ECO:0000313" key="5">
    <source>
        <dbReference type="Proteomes" id="UP000694846"/>
    </source>
</evidence>
<keyword evidence="5" id="KW-1185">Reference proteome</keyword>
<evidence type="ECO:0000256" key="1">
    <source>
        <dbReference type="ARBA" id="ARBA00001962"/>
    </source>
</evidence>
<evidence type="ECO:0000313" key="6">
    <source>
        <dbReference type="RefSeq" id="XP_025420492.1"/>
    </source>
</evidence>
<protein>
    <submittedName>
        <fullName evidence="6">Phytanoyl-CoA dioxygenase isoform X1</fullName>
    </submittedName>
</protein>
<organism evidence="5 6">
    <name type="scientific">Sipha flava</name>
    <name type="common">yellow sugarcane aphid</name>
    <dbReference type="NCBI Taxonomy" id="143950"/>
    <lineage>
        <taxon>Eukaryota</taxon>
        <taxon>Metazoa</taxon>
        <taxon>Ecdysozoa</taxon>
        <taxon>Arthropoda</taxon>
        <taxon>Hexapoda</taxon>
        <taxon>Insecta</taxon>
        <taxon>Pterygota</taxon>
        <taxon>Neoptera</taxon>
        <taxon>Paraneoptera</taxon>
        <taxon>Hemiptera</taxon>
        <taxon>Sternorrhyncha</taxon>
        <taxon>Aphidomorpha</taxon>
        <taxon>Aphidoidea</taxon>
        <taxon>Aphididae</taxon>
        <taxon>Sipha</taxon>
    </lineage>
</organism>
<keyword evidence="6" id="KW-0223">Dioxygenase</keyword>
<keyword evidence="6" id="KW-0560">Oxidoreductase</keyword>
<accession>A0A8B8GCR0</accession>
<dbReference type="GeneID" id="112690659"/>
<keyword evidence="2" id="KW-0479">Metal-binding</keyword>
<dbReference type="PANTHER" id="PTHR20883:SF15">
    <property type="entry name" value="PHYTANOYL-COA DIOXYGENASE DOMAIN-CONTAINING PROTEIN 1"/>
    <property type="match status" value="1"/>
</dbReference>
<reference evidence="6" key="1">
    <citation type="submission" date="2025-08" db="UniProtKB">
        <authorList>
            <consortium name="RefSeq"/>
        </authorList>
    </citation>
    <scope>IDENTIFICATION</scope>
    <source>
        <tissue evidence="6">Whole body</tissue>
    </source>
</reference>
<gene>
    <name evidence="6" type="primary">LOC112690659</name>
</gene>
<sequence>MVYEYLKYKFDRDGYVVINNFLTKKEVEDLRTAGEKLTVNPPVDSKTVFTTNQTKREANSYFMDSADTIGFFYEKNALDENKRLLVDPTVALNKVGHALHRLHPVFEACTYSEKVTNICRALGLVRPLVVQSMYIYKNPGIGGKVDEHQDSTFLFTEPDSLVGFWIALDDAKIENGCLWIIPGSHKTVDLQKRFIRNPNICAVDEPMVFQGTNSEYDQSLYVPVAVDKFLYCYTEEWCIKVKKINLSFRDMLIHFMCLMKELVSILNRIGCRLKLDSNNSMGRKVKIIKSTLYSRIV</sequence>
<comment type="similarity">
    <text evidence="4">Belongs to the PhyH family. PHYHD1 subfamily.</text>
</comment>